<feature type="chain" id="PRO_5001718222" evidence="2">
    <location>
        <begin position="21"/>
        <end position="332"/>
    </location>
</feature>
<dbReference type="InterPro" id="IPR032809">
    <property type="entry name" value="Put_HupE_UreJ"/>
</dbReference>
<name>A0A077FD11_9PSED</name>
<dbReference type="EMBL" id="CP009048">
    <property type="protein sequence ID" value="AIL61734.1"/>
    <property type="molecule type" value="Genomic_DNA"/>
</dbReference>
<evidence type="ECO:0000313" key="3">
    <source>
        <dbReference type="EMBL" id="AIL61734.1"/>
    </source>
</evidence>
<dbReference type="Proteomes" id="UP000028931">
    <property type="component" value="Chromosome"/>
</dbReference>
<dbReference type="eggNOG" id="COG2370">
    <property type="taxonomic scope" value="Bacteria"/>
</dbReference>
<dbReference type="RefSeq" id="WP_038610874.1">
    <property type="nucleotide sequence ID" value="NZ_CP009048.1"/>
</dbReference>
<dbReference type="OrthoDB" id="9808870at2"/>
<dbReference type="AlphaFoldDB" id="A0A077FD11"/>
<feature type="transmembrane region" description="Helical" evidence="1">
    <location>
        <begin position="145"/>
        <end position="170"/>
    </location>
</feature>
<feature type="transmembrane region" description="Helical" evidence="1">
    <location>
        <begin position="267"/>
        <end position="293"/>
    </location>
</feature>
<dbReference type="KEGG" id="palk:PSAKL28_25330"/>
<evidence type="ECO:0000256" key="2">
    <source>
        <dbReference type="SAM" id="SignalP"/>
    </source>
</evidence>
<feature type="transmembrane region" description="Helical" evidence="1">
    <location>
        <begin position="205"/>
        <end position="223"/>
    </location>
</feature>
<evidence type="ECO:0000256" key="1">
    <source>
        <dbReference type="SAM" id="Phobius"/>
    </source>
</evidence>
<keyword evidence="1" id="KW-1133">Transmembrane helix</keyword>
<keyword evidence="2" id="KW-0732">Signal</keyword>
<protein>
    <submittedName>
        <fullName evidence="3">Hydrogenase/urease accessory protein HupE/UreJ</fullName>
    </submittedName>
</protein>
<reference evidence="3 4" key="1">
    <citation type="submission" date="2014-07" db="EMBL/GenBank/DDBJ databases">
        <authorList>
            <person name="Lee K."/>
            <person name="Lim J.Y."/>
            <person name="Hwang I."/>
        </authorList>
    </citation>
    <scope>NUCLEOTIDE SEQUENCE [LARGE SCALE GENOMIC DNA]</scope>
    <source>
        <strain evidence="3 4">KL28</strain>
    </source>
</reference>
<keyword evidence="1" id="KW-0812">Transmembrane</keyword>
<dbReference type="Pfam" id="PF13795">
    <property type="entry name" value="HupE_UreJ_2"/>
    <property type="match status" value="1"/>
</dbReference>
<sequence>MRRRVWLLLLLGFMGLSAMAHESRPAYLELNETTAGRYDVLWRTPVLSGMRLPIALRFAEGVRTVVDPVESQLNDSLIERRVIDAGPAGLVRQRIEFVGLQASITDVLVRVSRLDGSLTTTLVHPAQPWIEIAATPGMFSVAGAFLVHGIQHILGGFDHLLFIFGLLLLVGNGWMLVKTITAFTLAHSITLALAALGAVRLPGPPVEATIALSILLLAMEIARKNRDETSFTLQWPWVVAFCFGLLHGFGFAGALAEIGLPQRDLPLALLTFNVGVEIGQLMFVAVVLSLRALLLRCRLPWPAVLYARPIASYGLGTLAAFWFFERVSSFLS</sequence>
<gene>
    <name evidence="3" type="ORF">PSAKL28_25330</name>
</gene>
<dbReference type="HOGENOM" id="CLU_043645_0_0_6"/>
<feature type="transmembrane region" description="Helical" evidence="1">
    <location>
        <begin position="305"/>
        <end position="324"/>
    </location>
</feature>
<accession>A0A077FD11</accession>
<keyword evidence="1" id="KW-0472">Membrane</keyword>
<proteinExistence type="predicted"/>
<feature type="signal peptide" evidence="2">
    <location>
        <begin position="1"/>
        <end position="20"/>
    </location>
</feature>
<feature type="transmembrane region" description="Helical" evidence="1">
    <location>
        <begin position="235"/>
        <end position="255"/>
    </location>
</feature>
<organism evidence="3 4">
    <name type="scientific">Pseudomonas alkylphenolica</name>
    <dbReference type="NCBI Taxonomy" id="237609"/>
    <lineage>
        <taxon>Bacteria</taxon>
        <taxon>Pseudomonadati</taxon>
        <taxon>Pseudomonadota</taxon>
        <taxon>Gammaproteobacteria</taxon>
        <taxon>Pseudomonadales</taxon>
        <taxon>Pseudomonadaceae</taxon>
        <taxon>Pseudomonas</taxon>
    </lineage>
</organism>
<evidence type="ECO:0000313" key="4">
    <source>
        <dbReference type="Proteomes" id="UP000028931"/>
    </source>
</evidence>